<dbReference type="AlphaFoldDB" id="A0AAD9ZFD3"/>
<keyword evidence="2" id="KW-1185">Reference proteome</keyword>
<evidence type="ECO:0000313" key="2">
    <source>
        <dbReference type="Proteomes" id="UP001276659"/>
    </source>
</evidence>
<gene>
    <name evidence="1" type="ORF">OEA41_007177</name>
</gene>
<name>A0AAD9ZFD3_9LECA</name>
<evidence type="ECO:0000313" key="1">
    <source>
        <dbReference type="EMBL" id="KAK3175855.1"/>
    </source>
</evidence>
<dbReference type="Proteomes" id="UP001276659">
    <property type="component" value="Unassembled WGS sequence"/>
</dbReference>
<proteinExistence type="predicted"/>
<protein>
    <submittedName>
        <fullName evidence="1">Uncharacterized protein</fullName>
    </submittedName>
</protein>
<comment type="caution">
    <text evidence="1">The sequence shown here is derived from an EMBL/GenBank/DDBJ whole genome shotgun (WGS) entry which is preliminary data.</text>
</comment>
<organism evidence="1 2">
    <name type="scientific">Lepraria neglecta</name>
    <dbReference type="NCBI Taxonomy" id="209136"/>
    <lineage>
        <taxon>Eukaryota</taxon>
        <taxon>Fungi</taxon>
        <taxon>Dikarya</taxon>
        <taxon>Ascomycota</taxon>
        <taxon>Pezizomycotina</taxon>
        <taxon>Lecanoromycetes</taxon>
        <taxon>OSLEUM clade</taxon>
        <taxon>Lecanoromycetidae</taxon>
        <taxon>Lecanorales</taxon>
        <taxon>Lecanorineae</taxon>
        <taxon>Stereocaulaceae</taxon>
        <taxon>Lepraria</taxon>
    </lineage>
</organism>
<dbReference type="EMBL" id="JASNWA010000004">
    <property type="protein sequence ID" value="KAK3175855.1"/>
    <property type="molecule type" value="Genomic_DNA"/>
</dbReference>
<sequence length="522" mass="59252">MDLVALTASAIGLLGTATKASEKILRLKDGSDNVRQIELDVEVSHHKFQVWQENWSGQAQHPDVSAEALWGVQGWHNIRRMLNAIIDTSKHIETYLHDARESQSTQPRSRWMAAVRALRSKKGPSTLLQELQKLAAALSRSVDELWIYSETVFDSLHGILAHETRLPEREKLLSSALQSRAGSLDLYWLCSISTIDCSLEMDLLDAGAAWSRSFNDRGNPPLRLFYHLFTQARELELQKLVVESVPEAEVPSAEMGEVIEPGVVDLQIFTPRLERSTAMVKVSHYGSSPQSYLRIPQTPVVPVHLKSNPESLARVLGTLDKAPNLSTQEHFSTGAKVELAYKVIECGFFLLGTPWFSSLSSKNLLRLKRAERERPSFMLEIQTLDINDLLFDDPGALAETSQLFRIGVLLMEIALDEPDYSSRTEDYGHDAERISKLPLIEQAMGTQYCKATAFCLQHRPPRRRFRGPEKYDSKHFDDWESYLAEFLQEYHSQVFLRLQELREVDTKSEYRSVKSWQGANAD</sequence>
<accession>A0AAD9ZFD3</accession>
<reference evidence="1" key="1">
    <citation type="submission" date="2022-11" db="EMBL/GenBank/DDBJ databases">
        <title>Chromosomal genome sequence assembly and mating type (MAT) locus characterization of the leprose asexual lichenized fungus Lepraria neglecta (Nyl.) Erichsen.</title>
        <authorList>
            <person name="Allen J.L."/>
            <person name="Pfeffer B."/>
        </authorList>
    </citation>
    <scope>NUCLEOTIDE SEQUENCE</scope>
    <source>
        <strain evidence="1">Allen 5258</strain>
    </source>
</reference>